<dbReference type="EMBL" id="JARJCM010000003">
    <property type="protein sequence ID" value="KAJ7046161.1"/>
    <property type="molecule type" value="Genomic_DNA"/>
</dbReference>
<reference evidence="3" key="1">
    <citation type="submission" date="2023-03" db="EMBL/GenBank/DDBJ databases">
        <title>Massive genome expansion in bonnet fungi (Mycena s.s.) driven by repeated elements and novel gene families across ecological guilds.</title>
        <authorList>
            <consortium name="Lawrence Berkeley National Laboratory"/>
            <person name="Harder C.B."/>
            <person name="Miyauchi S."/>
            <person name="Viragh M."/>
            <person name="Kuo A."/>
            <person name="Thoen E."/>
            <person name="Andreopoulos B."/>
            <person name="Lu D."/>
            <person name="Skrede I."/>
            <person name="Drula E."/>
            <person name="Henrissat B."/>
            <person name="Morin E."/>
            <person name="Kohler A."/>
            <person name="Barry K."/>
            <person name="LaButti K."/>
            <person name="Morin E."/>
            <person name="Salamov A."/>
            <person name="Lipzen A."/>
            <person name="Mereny Z."/>
            <person name="Hegedus B."/>
            <person name="Baldrian P."/>
            <person name="Stursova M."/>
            <person name="Weitz H."/>
            <person name="Taylor A."/>
            <person name="Grigoriev I.V."/>
            <person name="Nagy L.G."/>
            <person name="Martin F."/>
            <person name="Kauserud H."/>
        </authorList>
    </citation>
    <scope>NUCLEOTIDE SEQUENCE</scope>
    <source>
        <strain evidence="3">CBHHK200</strain>
    </source>
</reference>
<protein>
    <recommendedName>
        <fullName evidence="2">Enoyl reductase (ER) domain-containing protein</fullName>
    </recommendedName>
</protein>
<proteinExistence type="predicted"/>
<dbReference type="Proteomes" id="UP001218188">
    <property type="component" value="Unassembled WGS sequence"/>
</dbReference>
<dbReference type="InterPro" id="IPR036291">
    <property type="entry name" value="NAD(P)-bd_dom_sf"/>
</dbReference>
<sequence length="343" mass="37042">MAPIQNARVLFNSVPENYPIPGETTVYDTTQTIDLEAVPLNGGFLIKTLVLSVDPYFRGRMRKPEKKSYAPPFELGAPIYGHGVGLVLRSENPAVEVGKHVYGPNILHQEYVVLKELGPATVLEKHPKLPWTAYLGAAGMPGQTAFVGWKEYSDAKPGEVAFVTTGAGPVGAMVIQLAKQAGLKVIASAGSEEKVKFMQSIGADVAFNYKTTDTREVLAKEGPIDIFWDNVGGDILDAAIEHAAINARFLECGSISGYNGAHTPIKNMSMVVGKTLHIHGILVFRLLPKYYKEFYDTIPAKLASGELKYSEDVTKGLDKVGDVILAVQKGTNKAKAVVVVAEE</sequence>
<dbReference type="Pfam" id="PF00107">
    <property type="entry name" value="ADH_zinc_N"/>
    <property type="match status" value="1"/>
</dbReference>
<feature type="domain" description="Enoyl reductase (ER)" evidence="2">
    <location>
        <begin position="25"/>
        <end position="338"/>
    </location>
</feature>
<name>A0AAD6XFJ1_9AGAR</name>
<evidence type="ECO:0000259" key="2">
    <source>
        <dbReference type="SMART" id="SM00829"/>
    </source>
</evidence>
<evidence type="ECO:0000256" key="1">
    <source>
        <dbReference type="ARBA" id="ARBA00023002"/>
    </source>
</evidence>
<dbReference type="AlphaFoldDB" id="A0AAD6XFJ1"/>
<dbReference type="InterPro" id="IPR020843">
    <property type="entry name" value="ER"/>
</dbReference>
<organism evidence="3 4">
    <name type="scientific">Mycena alexandri</name>
    <dbReference type="NCBI Taxonomy" id="1745969"/>
    <lineage>
        <taxon>Eukaryota</taxon>
        <taxon>Fungi</taxon>
        <taxon>Dikarya</taxon>
        <taxon>Basidiomycota</taxon>
        <taxon>Agaricomycotina</taxon>
        <taxon>Agaricomycetes</taxon>
        <taxon>Agaricomycetidae</taxon>
        <taxon>Agaricales</taxon>
        <taxon>Marasmiineae</taxon>
        <taxon>Mycenaceae</taxon>
        <taxon>Mycena</taxon>
    </lineage>
</organism>
<dbReference type="SUPFAM" id="SSF50129">
    <property type="entry name" value="GroES-like"/>
    <property type="match status" value="1"/>
</dbReference>
<dbReference type="GO" id="GO:0016628">
    <property type="term" value="F:oxidoreductase activity, acting on the CH-CH group of donors, NAD or NADP as acceptor"/>
    <property type="evidence" value="ECO:0007669"/>
    <property type="project" value="InterPro"/>
</dbReference>
<dbReference type="SUPFAM" id="SSF51735">
    <property type="entry name" value="NAD(P)-binding Rossmann-fold domains"/>
    <property type="match status" value="1"/>
</dbReference>
<dbReference type="Gene3D" id="3.40.50.720">
    <property type="entry name" value="NAD(P)-binding Rossmann-like Domain"/>
    <property type="match status" value="1"/>
</dbReference>
<dbReference type="PANTHER" id="PTHR43205">
    <property type="entry name" value="PROSTAGLANDIN REDUCTASE"/>
    <property type="match status" value="1"/>
</dbReference>
<dbReference type="SMART" id="SM00829">
    <property type="entry name" value="PKS_ER"/>
    <property type="match status" value="1"/>
</dbReference>
<keyword evidence="4" id="KW-1185">Reference proteome</keyword>
<dbReference type="Gene3D" id="3.90.180.10">
    <property type="entry name" value="Medium-chain alcohol dehydrogenases, catalytic domain"/>
    <property type="match status" value="1"/>
</dbReference>
<dbReference type="InterPro" id="IPR045010">
    <property type="entry name" value="MDR_fam"/>
</dbReference>
<dbReference type="InterPro" id="IPR041694">
    <property type="entry name" value="ADH_N_2"/>
</dbReference>
<dbReference type="Pfam" id="PF16884">
    <property type="entry name" value="ADH_N_2"/>
    <property type="match status" value="1"/>
</dbReference>
<dbReference type="CDD" id="cd05288">
    <property type="entry name" value="PGDH"/>
    <property type="match status" value="1"/>
</dbReference>
<accession>A0AAD6XFJ1</accession>
<evidence type="ECO:0000313" key="3">
    <source>
        <dbReference type="EMBL" id="KAJ7046161.1"/>
    </source>
</evidence>
<evidence type="ECO:0000313" key="4">
    <source>
        <dbReference type="Proteomes" id="UP001218188"/>
    </source>
</evidence>
<dbReference type="PANTHER" id="PTHR43205:SF7">
    <property type="entry name" value="PROSTAGLANDIN REDUCTASE 1"/>
    <property type="match status" value="1"/>
</dbReference>
<comment type="caution">
    <text evidence="3">The sequence shown here is derived from an EMBL/GenBank/DDBJ whole genome shotgun (WGS) entry which is preliminary data.</text>
</comment>
<dbReference type="InterPro" id="IPR013149">
    <property type="entry name" value="ADH-like_C"/>
</dbReference>
<keyword evidence="1" id="KW-0560">Oxidoreductase</keyword>
<gene>
    <name evidence="3" type="ORF">C8F04DRAFT_1063508</name>
</gene>
<dbReference type="InterPro" id="IPR011032">
    <property type="entry name" value="GroES-like_sf"/>
</dbReference>